<organism evidence="1 2">
    <name type="scientific">Pararobbsia alpina</name>
    <dbReference type="NCBI Taxonomy" id="621374"/>
    <lineage>
        <taxon>Bacteria</taxon>
        <taxon>Pseudomonadati</taxon>
        <taxon>Pseudomonadota</taxon>
        <taxon>Betaproteobacteria</taxon>
        <taxon>Burkholderiales</taxon>
        <taxon>Burkholderiaceae</taxon>
        <taxon>Pararobbsia</taxon>
    </lineage>
</organism>
<proteinExistence type="predicted"/>
<gene>
    <name evidence="1" type="ORF">LMG28138_02894</name>
</gene>
<dbReference type="Proteomes" id="UP000494115">
    <property type="component" value="Unassembled WGS sequence"/>
</dbReference>
<sequence length="90" mass="10220">MYLLADLTIRLSLQSVPRPFLNSTRPPRDRPGLIRDVRRNKSVEHSADHADLRLPAWGFCWPARCGAVIHFVVEVMKENASRIAGTLREA</sequence>
<name>A0A6S7B7M7_9BURK</name>
<accession>A0A6S7B7M7</accession>
<evidence type="ECO:0000313" key="1">
    <source>
        <dbReference type="EMBL" id="CAB3790010.1"/>
    </source>
</evidence>
<dbReference type="AlphaFoldDB" id="A0A6S7B7M7"/>
<evidence type="ECO:0000313" key="2">
    <source>
        <dbReference type="Proteomes" id="UP000494115"/>
    </source>
</evidence>
<keyword evidence="2" id="KW-1185">Reference proteome</keyword>
<protein>
    <submittedName>
        <fullName evidence="1">Uncharacterized protein</fullName>
    </submittedName>
</protein>
<dbReference type="EMBL" id="CADIKM010000012">
    <property type="protein sequence ID" value="CAB3790010.1"/>
    <property type="molecule type" value="Genomic_DNA"/>
</dbReference>
<reference evidence="1 2" key="1">
    <citation type="submission" date="2020-04" db="EMBL/GenBank/DDBJ databases">
        <authorList>
            <person name="De Canck E."/>
        </authorList>
    </citation>
    <scope>NUCLEOTIDE SEQUENCE [LARGE SCALE GENOMIC DNA]</scope>
    <source>
        <strain evidence="1 2">LMG 28138</strain>
    </source>
</reference>